<comment type="caution">
    <text evidence="1">The sequence shown here is derived from an EMBL/GenBank/DDBJ whole genome shotgun (WGS) entry which is preliminary data.</text>
</comment>
<sequence>MIQLEPPPIIYRSKKSSSLRLSSLCSKKPFVCVKGLAKLVDIGNRTDAHQEDVVACSVNLNFGPGNVRWYFVEAEFFEALLNYAKERNIDFFSRKW</sequence>
<name>A0A9Q0NFW9_9DIPT</name>
<dbReference type="Gene3D" id="2.60.120.650">
    <property type="entry name" value="Cupin"/>
    <property type="match status" value="1"/>
</dbReference>
<keyword evidence="2" id="KW-1185">Reference proteome</keyword>
<evidence type="ECO:0000313" key="1">
    <source>
        <dbReference type="EMBL" id="KAJ6648799.1"/>
    </source>
</evidence>
<gene>
    <name evidence="1" type="primary">UTY</name>
    <name evidence="1" type="ORF">Bhyg_04031</name>
</gene>
<dbReference type="AlphaFoldDB" id="A0A9Q0NFW9"/>
<dbReference type="EMBL" id="WJQU01000001">
    <property type="protein sequence ID" value="KAJ6648799.1"/>
    <property type="molecule type" value="Genomic_DNA"/>
</dbReference>
<accession>A0A9Q0NFW9</accession>
<dbReference type="Proteomes" id="UP001151699">
    <property type="component" value="Chromosome A"/>
</dbReference>
<organism evidence="1 2">
    <name type="scientific">Pseudolycoriella hygida</name>
    <dbReference type="NCBI Taxonomy" id="35572"/>
    <lineage>
        <taxon>Eukaryota</taxon>
        <taxon>Metazoa</taxon>
        <taxon>Ecdysozoa</taxon>
        <taxon>Arthropoda</taxon>
        <taxon>Hexapoda</taxon>
        <taxon>Insecta</taxon>
        <taxon>Pterygota</taxon>
        <taxon>Neoptera</taxon>
        <taxon>Endopterygota</taxon>
        <taxon>Diptera</taxon>
        <taxon>Nematocera</taxon>
        <taxon>Sciaroidea</taxon>
        <taxon>Sciaridae</taxon>
        <taxon>Pseudolycoriella</taxon>
    </lineage>
</organism>
<proteinExistence type="predicted"/>
<evidence type="ECO:0000313" key="2">
    <source>
        <dbReference type="Proteomes" id="UP001151699"/>
    </source>
</evidence>
<protein>
    <submittedName>
        <fullName evidence="1">Histone demethylase UTY</fullName>
    </submittedName>
</protein>
<reference evidence="1" key="1">
    <citation type="submission" date="2022-07" db="EMBL/GenBank/DDBJ databases">
        <authorList>
            <person name="Trinca V."/>
            <person name="Uliana J.V.C."/>
            <person name="Torres T.T."/>
            <person name="Ward R.J."/>
            <person name="Monesi N."/>
        </authorList>
    </citation>
    <scope>NUCLEOTIDE SEQUENCE</scope>
    <source>
        <strain evidence="1">HSMRA1968</strain>
        <tissue evidence="1">Whole embryos</tissue>
    </source>
</reference>